<reference evidence="6 7" key="2">
    <citation type="submission" date="2007-09" db="EMBL/GenBank/DDBJ databases">
        <authorList>
            <person name="Fulton L."/>
            <person name="Clifton S."/>
            <person name="Fulton B."/>
            <person name="Xu J."/>
            <person name="Minx P."/>
            <person name="Pepin K.H."/>
            <person name="Johnson M."/>
            <person name="Thiruvilangam P."/>
            <person name="Bhonagiri V."/>
            <person name="Nash W.E."/>
            <person name="Mardis E.R."/>
            <person name="Wilson R.K."/>
        </authorList>
    </citation>
    <scope>NUCLEOTIDE SEQUENCE [LARGE SCALE GENOMIC DNA]</scope>
    <source>
        <strain evidence="6 7">DSM 3991</strain>
    </source>
</reference>
<dbReference type="STRING" id="428127.EUBDOL_01984"/>
<sequence>MITQGGESVNFVFISPNFPENYWLFCQGLKNNGVNVLAISDAPYEELSSELKNVIQEYYKVSNMENYDEMLRAVAFFTFKYGKIDWIESNNEYWLRQDAKLRKDFNVTNGFCYEHMDEYQCKSKMKEAFRRANVATARYRIATTLEDAIEFTQEVGFPIVIKPDIGVGANDTHKINNLQELKQCFMTPFETIMIMEEFVKGTCFSFDGLTNSNCELLFTTSHCYLDSLMDVVNEQKESGCYSLIDIPKEIMEIGERTVKAFKTKSRFFHFEFFRLSEDQAIGKKGDIVGLEVNMRPPGGFLPDMINYACNCNVYQLWADMICYDQIKQKQIRSYSSGFIGRRDHHVYQYSIAELKVKYSDSIIMIQRLPQVLSTAMGDEVIIARFEKEDKMLEFMHDAVR</sequence>
<name>A8RDL8_9FIRM</name>
<dbReference type="InterPro" id="IPR013815">
    <property type="entry name" value="ATP_grasp_subdomain_1"/>
</dbReference>
<dbReference type="SUPFAM" id="SSF56059">
    <property type="entry name" value="Glutathione synthetase ATP-binding domain-like"/>
    <property type="match status" value="1"/>
</dbReference>
<feature type="domain" description="ATP-grasp" evidence="5">
    <location>
        <begin position="126"/>
        <end position="322"/>
    </location>
</feature>
<dbReference type="GO" id="GO:0016874">
    <property type="term" value="F:ligase activity"/>
    <property type="evidence" value="ECO:0007669"/>
    <property type="project" value="UniProtKB-KW"/>
</dbReference>
<keyword evidence="2 4" id="KW-0547">Nucleotide-binding</keyword>
<evidence type="ECO:0000256" key="2">
    <source>
        <dbReference type="ARBA" id="ARBA00022741"/>
    </source>
</evidence>
<evidence type="ECO:0000313" key="6">
    <source>
        <dbReference type="EMBL" id="EDP10724.1"/>
    </source>
</evidence>
<organism evidence="6 7">
    <name type="scientific">Amedibacillus dolichus DSM 3991</name>
    <dbReference type="NCBI Taxonomy" id="428127"/>
    <lineage>
        <taxon>Bacteria</taxon>
        <taxon>Bacillati</taxon>
        <taxon>Bacillota</taxon>
        <taxon>Erysipelotrichia</taxon>
        <taxon>Erysipelotrichales</taxon>
        <taxon>Erysipelotrichaceae</taxon>
        <taxon>Amedibacillus</taxon>
    </lineage>
</organism>
<dbReference type="Gene3D" id="3.30.1490.20">
    <property type="entry name" value="ATP-grasp fold, A domain"/>
    <property type="match status" value="1"/>
</dbReference>
<accession>A8RDL8</accession>
<dbReference type="Gene3D" id="3.30.470.20">
    <property type="entry name" value="ATP-grasp fold, B domain"/>
    <property type="match status" value="1"/>
</dbReference>
<dbReference type="PANTHER" id="PTHR43585">
    <property type="entry name" value="FUMIPYRROLE BIOSYNTHESIS PROTEIN C"/>
    <property type="match status" value="1"/>
</dbReference>
<dbReference type="HOGENOM" id="CLU_056352_0_0_9"/>
<dbReference type="InterPro" id="IPR052032">
    <property type="entry name" value="ATP-dep_AA_Ligase"/>
</dbReference>
<reference evidence="6 7" key="1">
    <citation type="submission" date="2007-09" db="EMBL/GenBank/DDBJ databases">
        <title>Draft genome sequence of Eubacterium dolichum (DSM 3991).</title>
        <authorList>
            <person name="Sudarsanam P."/>
            <person name="Ley R."/>
            <person name="Guruge J."/>
            <person name="Turnbaugh P.J."/>
            <person name="Mahowald M."/>
            <person name="Liep D."/>
            <person name="Gordon J."/>
        </authorList>
    </citation>
    <scope>NUCLEOTIDE SEQUENCE [LARGE SCALE GENOMIC DNA]</scope>
    <source>
        <strain evidence="6 7">DSM 3991</strain>
    </source>
</reference>
<dbReference type="Pfam" id="PF02786">
    <property type="entry name" value="CPSase_L_D2"/>
    <property type="match status" value="1"/>
</dbReference>
<dbReference type="EMBL" id="ABAW02000024">
    <property type="protein sequence ID" value="EDP10724.1"/>
    <property type="molecule type" value="Genomic_DNA"/>
</dbReference>
<evidence type="ECO:0000256" key="3">
    <source>
        <dbReference type="ARBA" id="ARBA00022840"/>
    </source>
</evidence>
<dbReference type="InterPro" id="IPR011761">
    <property type="entry name" value="ATP-grasp"/>
</dbReference>
<dbReference type="eggNOG" id="COG0151">
    <property type="taxonomic scope" value="Bacteria"/>
</dbReference>
<dbReference type="GO" id="GO:0046872">
    <property type="term" value="F:metal ion binding"/>
    <property type="evidence" value="ECO:0007669"/>
    <property type="project" value="InterPro"/>
</dbReference>
<dbReference type="GO" id="GO:0005524">
    <property type="term" value="F:ATP binding"/>
    <property type="evidence" value="ECO:0007669"/>
    <property type="project" value="UniProtKB-UniRule"/>
</dbReference>
<dbReference type="PROSITE" id="PS50975">
    <property type="entry name" value="ATP_GRASP"/>
    <property type="match status" value="1"/>
</dbReference>
<dbReference type="AlphaFoldDB" id="A8RDL8"/>
<gene>
    <name evidence="6" type="ORF">EUBDOL_01984</name>
</gene>
<dbReference type="PANTHER" id="PTHR43585:SF2">
    <property type="entry name" value="ATP-GRASP ENZYME FSQD"/>
    <property type="match status" value="1"/>
</dbReference>
<evidence type="ECO:0000313" key="7">
    <source>
        <dbReference type="Proteomes" id="UP000004090"/>
    </source>
</evidence>
<evidence type="ECO:0000259" key="5">
    <source>
        <dbReference type="PROSITE" id="PS50975"/>
    </source>
</evidence>
<protein>
    <submittedName>
        <fullName evidence="6">ATP-grasp domain protein</fullName>
    </submittedName>
</protein>
<dbReference type="Proteomes" id="UP000004090">
    <property type="component" value="Unassembled WGS sequence"/>
</dbReference>
<comment type="caution">
    <text evidence="6">The sequence shown here is derived from an EMBL/GenBank/DDBJ whole genome shotgun (WGS) entry which is preliminary data.</text>
</comment>
<keyword evidence="1" id="KW-0436">Ligase</keyword>
<evidence type="ECO:0000256" key="1">
    <source>
        <dbReference type="ARBA" id="ARBA00022598"/>
    </source>
</evidence>
<evidence type="ECO:0000256" key="4">
    <source>
        <dbReference type="PROSITE-ProRule" id="PRU00409"/>
    </source>
</evidence>
<dbReference type="InterPro" id="IPR005479">
    <property type="entry name" value="CPAse_ATP-bd"/>
</dbReference>
<keyword evidence="3 4" id="KW-0067">ATP-binding</keyword>
<proteinExistence type="predicted"/>